<evidence type="ECO:0000313" key="2">
    <source>
        <dbReference type="Proteomes" id="UP000660675"/>
    </source>
</evidence>
<sequence length="83" mass="9108">MKVARIVPIPVARLREDPHLIAASLTHGGPRGLHPGCSQVTCLRRLRMVKQAFKDRFVPVGAFGSMFRCGASWGRIRGWGVGL</sequence>
<dbReference type="EMBL" id="BMTF01000007">
    <property type="protein sequence ID" value="GGV83974.1"/>
    <property type="molecule type" value="Genomic_DNA"/>
</dbReference>
<comment type="caution">
    <text evidence="1">The sequence shown here is derived from an EMBL/GenBank/DDBJ whole genome shotgun (WGS) entry which is preliminary data.</text>
</comment>
<dbReference type="Proteomes" id="UP000660675">
    <property type="component" value="Unassembled WGS sequence"/>
</dbReference>
<gene>
    <name evidence="1" type="ORF">GCM10015535_28120</name>
</gene>
<organism evidence="1 2">
    <name type="scientific">Streptomyces gelaticus</name>
    <dbReference type="NCBI Taxonomy" id="285446"/>
    <lineage>
        <taxon>Bacteria</taxon>
        <taxon>Bacillati</taxon>
        <taxon>Actinomycetota</taxon>
        <taxon>Actinomycetes</taxon>
        <taxon>Kitasatosporales</taxon>
        <taxon>Streptomycetaceae</taxon>
        <taxon>Streptomyces</taxon>
    </lineage>
</organism>
<protein>
    <submittedName>
        <fullName evidence="1">Uncharacterized protein</fullName>
    </submittedName>
</protein>
<evidence type="ECO:0000313" key="1">
    <source>
        <dbReference type="EMBL" id="GGV83974.1"/>
    </source>
</evidence>
<name>A0ABQ2VXL5_9ACTN</name>
<accession>A0ABQ2VXL5</accession>
<proteinExistence type="predicted"/>
<reference evidence="2" key="1">
    <citation type="journal article" date="2019" name="Int. J. Syst. Evol. Microbiol.">
        <title>The Global Catalogue of Microorganisms (GCM) 10K type strain sequencing project: providing services to taxonomists for standard genome sequencing and annotation.</title>
        <authorList>
            <consortium name="The Broad Institute Genomics Platform"/>
            <consortium name="The Broad Institute Genome Sequencing Center for Infectious Disease"/>
            <person name="Wu L."/>
            <person name="Ma J."/>
        </authorList>
    </citation>
    <scope>NUCLEOTIDE SEQUENCE [LARGE SCALE GENOMIC DNA]</scope>
    <source>
        <strain evidence="2">JCM 4376</strain>
    </source>
</reference>
<keyword evidence="2" id="KW-1185">Reference proteome</keyword>